<keyword evidence="1" id="KW-0472">Membrane</keyword>
<accession>A0A5A7S9G5</accession>
<evidence type="ECO:0000313" key="3">
    <source>
        <dbReference type="Proteomes" id="UP000322244"/>
    </source>
</evidence>
<dbReference type="Proteomes" id="UP000322244">
    <property type="component" value="Unassembled WGS sequence"/>
</dbReference>
<dbReference type="AlphaFoldDB" id="A0A5A7S9G5"/>
<keyword evidence="1" id="KW-1133">Transmembrane helix</keyword>
<dbReference type="OrthoDB" id="3699727at2"/>
<reference evidence="2 3" key="1">
    <citation type="submission" date="2019-07" db="EMBL/GenBank/DDBJ databases">
        <title>Rhodococcus cavernicolus sp. nov., isolated from a cave.</title>
        <authorList>
            <person name="Lee S.D."/>
        </authorList>
    </citation>
    <scope>NUCLEOTIDE SEQUENCE [LARGE SCALE GENOMIC DNA]</scope>
    <source>
        <strain evidence="2 3">C1-24</strain>
    </source>
</reference>
<evidence type="ECO:0000256" key="1">
    <source>
        <dbReference type="SAM" id="Phobius"/>
    </source>
</evidence>
<evidence type="ECO:0000313" key="2">
    <source>
        <dbReference type="EMBL" id="KAA0022790.1"/>
    </source>
</evidence>
<gene>
    <name evidence="2" type="ORF">FOY51_13055</name>
</gene>
<feature type="transmembrane region" description="Helical" evidence="1">
    <location>
        <begin position="70"/>
        <end position="87"/>
    </location>
</feature>
<comment type="caution">
    <text evidence="2">The sequence shown here is derived from an EMBL/GenBank/DDBJ whole genome shotgun (WGS) entry which is preliminary data.</text>
</comment>
<evidence type="ECO:0008006" key="4">
    <source>
        <dbReference type="Google" id="ProtNLM"/>
    </source>
</evidence>
<sequence length="127" mass="13056">MPAGAVTSSIKWVVLALLIFDGLLTVALEVLFLPTYIGSWPFPLSAVVAALVNVLLVVGARTVTDRTGEASLPLVAWGLGFMVALFGGPGGDVMLLASWPTILLLVLGVAPAGWVLFTGALNRIGAA</sequence>
<keyword evidence="3" id="KW-1185">Reference proteome</keyword>
<protein>
    <recommendedName>
        <fullName evidence="4">Facilitated glucose transporter</fullName>
    </recommendedName>
</protein>
<name>A0A5A7S9G5_9NOCA</name>
<keyword evidence="1" id="KW-0812">Transmembrane</keyword>
<dbReference type="EMBL" id="VLNY01000005">
    <property type="protein sequence ID" value="KAA0022790.1"/>
    <property type="molecule type" value="Genomic_DNA"/>
</dbReference>
<feature type="transmembrane region" description="Helical" evidence="1">
    <location>
        <begin position="40"/>
        <end position="58"/>
    </location>
</feature>
<proteinExistence type="predicted"/>
<feature type="transmembrane region" description="Helical" evidence="1">
    <location>
        <begin position="12"/>
        <end position="34"/>
    </location>
</feature>
<feature type="transmembrane region" description="Helical" evidence="1">
    <location>
        <begin position="99"/>
        <end position="121"/>
    </location>
</feature>
<organism evidence="2 3">
    <name type="scientific">Antrihabitans cavernicola</name>
    <dbReference type="NCBI Taxonomy" id="2495913"/>
    <lineage>
        <taxon>Bacteria</taxon>
        <taxon>Bacillati</taxon>
        <taxon>Actinomycetota</taxon>
        <taxon>Actinomycetes</taxon>
        <taxon>Mycobacteriales</taxon>
        <taxon>Nocardiaceae</taxon>
        <taxon>Antrihabitans</taxon>
    </lineage>
</organism>